<dbReference type="PANTHER" id="PTHR30555:SF0">
    <property type="entry name" value="CATALASE-PEROXIDASE"/>
    <property type="match status" value="1"/>
</dbReference>
<accession>A0A1G6S8V4</accession>
<dbReference type="GO" id="GO:0020037">
    <property type="term" value="F:heme binding"/>
    <property type="evidence" value="ECO:0007669"/>
    <property type="project" value="InterPro"/>
</dbReference>
<evidence type="ECO:0000256" key="13">
    <source>
        <dbReference type="RuleBase" id="RU003451"/>
    </source>
</evidence>
<feature type="binding site" description="axial binding residue" evidence="12">
    <location>
        <position position="272"/>
    </location>
    <ligand>
        <name>heme b</name>
        <dbReference type="ChEBI" id="CHEBI:60344"/>
    </ligand>
    <ligandPart>
        <name>Fe</name>
        <dbReference type="ChEBI" id="CHEBI:18248"/>
    </ligandPart>
</feature>
<dbReference type="HAMAP" id="MF_01961">
    <property type="entry name" value="Catal_peroxid"/>
    <property type="match status" value="1"/>
</dbReference>
<feature type="region of interest" description="Disordered" evidence="14">
    <location>
        <begin position="1"/>
        <end position="36"/>
    </location>
</feature>
<dbReference type="InterPro" id="IPR002016">
    <property type="entry name" value="Haem_peroxidase"/>
</dbReference>
<keyword evidence="5 12" id="KW-0408">Iron</keyword>
<feature type="site" description="Transition state stabilizer" evidence="12">
    <location>
        <position position="105"/>
    </location>
</feature>
<evidence type="ECO:0000256" key="6">
    <source>
        <dbReference type="ARBA" id="ARBA00023324"/>
    </source>
</evidence>
<dbReference type="Pfam" id="PF00141">
    <property type="entry name" value="peroxidase"/>
    <property type="match status" value="2"/>
</dbReference>
<dbReference type="InterPro" id="IPR000763">
    <property type="entry name" value="Catalase_peroxidase"/>
</dbReference>
<reference evidence="17" key="1">
    <citation type="submission" date="2016-10" db="EMBL/GenBank/DDBJ databases">
        <authorList>
            <person name="Varghese N."/>
            <person name="Submissions S."/>
        </authorList>
    </citation>
    <scope>NUCLEOTIDE SEQUENCE [LARGE SCALE GENOMIC DNA]</scope>
    <source>
        <strain evidence="17">IBRC-M 10403</strain>
    </source>
</reference>
<evidence type="ECO:0000256" key="10">
    <source>
        <dbReference type="ARBA" id="ARBA00067012"/>
    </source>
</evidence>
<dbReference type="GO" id="GO:0042744">
    <property type="term" value="P:hydrogen peroxide catabolic process"/>
    <property type="evidence" value="ECO:0007669"/>
    <property type="project" value="UniProtKB-KW"/>
</dbReference>
<feature type="active site" description="Proton acceptor" evidence="12">
    <location>
        <position position="109"/>
    </location>
</feature>
<keyword evidence="2 12" id="KW-0349">Heme</keyword>
<comment type="catalytic activity">
    <reaction evidence="8 12 13">
        <text>H2O2 + AH2 = A + 2 H2O</text>
        <dbReference type="Rhea" id="RHEA:30275"/>
        <dbReference type="ChEBI" id="CHEBI:13193"/>
        <dbReference type="ChEBI" id="CHEBI:15377"/>
        <dbReference type="ChEBI" id="CHEBI:16240"/>
        <dbReference type="ChEBI" id="CHEBI:17499"/>
        <dbReference type="EC" id="1.11.1.21"/>
    </reaction>
</comment>
<keyword evidence="3 12" id="KW-0479">Metal-binding</keyword>
<comment type="catalytic activity">
    <reaction evidence="7 12 13">
        <text>2 H2O2 = O2 + 2 H2O</text>
        <dbReference type="Rhea" id="RHEA:20309"/>
        <dbReference type="ChEBI" id="CHEBI:15377"/>
        <dbReference type="ChEBI" id="CHEBI:15379"/>
        <dbReference type="ChEBI" id="CHEBI:16240"/>
        <dbReference type="EC" id="1.11.1.21"/>
    </reaction>
</comment>
<evidence type="ECO:0000256" key="14">
    <source>
        <dbReference type="SAM" id="MobiDB-lite"/>
    </source>
</evidence>
<dbReference type="EMBL" id="FMZZ01000007">
    <property type="protein sequence ID" value="SDD13352.1"/>
    <property type="molecule type" value="Genomic_DNA"/>
</dbReference>
<dbReference type="GO" id="GO:0005829">
    <property type="term" value="C:cytosol"/>
    <property type="evidence" value="ECO:0007669"/>
    <property type="project" value="UniProtKB-ARBA"/>
</dbReference>
<dbReference type="FunFam" id="1.10.420.10:FF:000002">
    <property type="entry name" value="Catalase-peroxidase"/>
    <property type="match status" value="1"/>
</dbReference>
<dbReference type="STRING" id="1271860.SAMN05216174_107295"/>
<proteinExistence type="inferred from homology"/>
<dbReference type="PRINTS" id="PR00460">
    <property type="entry name" value="BPEROXIDASE"/>
</dbReference>
<comment type="similarity">
    <text evidence="9 12 13">Belongs to the peroxidase family. Peroxidase/catalase subfamily.</text>
</comment>
<dbReference type="GO" id="GO:0046872">
    <property type="term" value="F:metal ion binding"/>
    <property type="evidence" value="ECO:0007669"/>
    <property type="project" value="UniProtKB-KW"/>
</dbReference>
<evidence type="ECO:0000256" key="4">
    <source>
        <dbReference type="ARBA" id="ARBA00023002"/>
    </source>
</evidence>
<dbReference type="OrthoDB" id="9759743at2"/>
<dbReference type="Proteomes" id="UP000199501">
    <property type="component" value="Unassembled WGS sequence"/>
</dbReference>
<evidence type="ECO:0000256" key="11">
    <source>
        <dbReference type="ARBA" id="ARBA00074141"/>
    </source>
</evidence>
<dbReference type="Gene3D" id="1.10.520.10">
    <property type="match status" value="2"/>
</dbReference>
<dbReference type="NCBIfam" id="TIGR00198">
    <property type="entry name" value="cat_per_HPI"/>
    <property type="match status" value="1"/>
</dbReference>
<dbReference type="NCBIfam" id="NF011635">
    <property type="entry name" value="PRK15061.1"/>
    <property type="match status" value="1"/>
</dbReference>
<evidence type="ECO:0000256" key="2">
    <source>
        <dbReference type="ARBA" id="ARBA00022617"/>
    </source>
</evidence>
<dbReference type="PRINTS" id="PR00458">
    <property type="entry name" value="PEROXIDASE"/>
</dbReference>
<dbReference type="InterPro" id="IPR019793">
    <property type="entry name" value="Peroxidases_heam-ligand_BS"/>
</dbReference>
<evidence type="ECO:0000256" key="8">
    <source>
        <dbReference type="ARBA" id="ARBA00051651"/>
    </source>
</evidence>
<evidence type="ECO:0000259" key="15">
    <source>
        <dbReference type="PROSITE" id="PS50873"/>
    </source>
</evidence>
<dbReference type="GO" id="GO:0070301">
    <property type="term" value="P:cellular response to hydrogen peroxide"/>
    <property type="evidence" value="ECO:0007669"/>
    <property type="project" value="TreeGrafter"/>
</dbReference>
<dbReference type="PANTHER" id="PTHR30555">
    <property type="entry name" value="HYDROPEROXIDASE I, BIFUNCTIONAL CATALASE-PEROXIDASE"/>
    <property type="match status" value="1"/>
</dbReference>
<dbReference type="AlphaFoldDB" id="A0A1G6S8V4"/>
<comment type="caution">
    <text evidence="12">Lacks conserved residue(s) required for the propagation of feature annotation.</text>
</comment>
<sequence>MSDSPDAVVGEMNVENAGGCPVSTGRFNHPTEGGGNRGWWPNQLNLAILRKHTAAANPMGEDFDYAAEFATLDLDALAHDVDEVLTTSQDWWPADFGHYGPFMIRMAWHSAGTYRISDGRGGAGAGMQRFAPLNSWPDNGNLDKARRLLWPVKQKYGRKISWADLMIFAGNRALETMGFTTFGFGGGRADVWEPDEDVFWGPERTWLGDERYTGDRNLEEPLAAVQMGLIYVNPEGPNGNPDPLAAARDIRETFGRMAMNDEETVALIAGGHSFGKTHGAADPNQYVGPEPEGASIEEQGFGWNNTFGTGKGPDTITSGLEGIWTPTPVTWDNTFFETLFAYEWELEKSPAGANQWKPKDGAGAGTVPDAHDPARKHQPTMLTTDLALRVDPIYEPISRRFLENPDQFADAFARAWFKLTHRDMGPIQRYLGPLVPSETLVWQDPVPAVDHELVDAEDIAALKARLLDSGLTTAQLVSTAWASASTFRGSDKRGGANGARIRLEPQRTWEVNDPDTLATVLRTLEEVQASFNSAQTGGKKVSLADLIVLGGCAAVEQAAKNAGFDVQVPFTPGRTDATEEQTDAESFAPLEPTADGFRNYRGKGHRLPSEYLLIDRANLLTLTAPEMTVLVGGLRVLGANHQQSPLGVLTATPGSLTNDFFVNLLDMGTQWSAASEDAETFEGRDRGTGAVKWTGSRVDLVFGSNSELRAVAEVYASEDAKEKFVRDFVSAWDKVMNLDRFDIA</sequence>
<evidence type="ECO:0000256" key="12">
    <source>
        <dbReference type="HAMAP-Rule" id="MF_01961"/>
    </source>
</evidence>
<comment type="subunit">
    <text evidence="12">Homodimer or homotetramer.</text>
</comment>
<comment type="function">
    <text evidence="12">Bifunctional enzyme with both catalase and broad-spectrum peroxidase activity.</text>
</comment>
<organism evidence="16 17">
    <name type="scientific">Actinokineospora iranica</name>
    <dbReference type="NCBI Taxonomy" id="1271860"/>
    <lineage>
        <taxon>Bacteria</taxon>
        <taxon>Bacillati</taxon>
        <taxon>Actinomycetota</taxon>
        <taxon>Actinomycetes</taxon>
        <taxon>Pseudonocardiales</taxon>
        <taxon>Pseudonocardiaceae</taxon>
        <taxon>Actinokineospora</taxon>
    </lineage>
</organism>
<dbReference type="SUPFAM" id="SSF48113">
    <property type="entry name" value="Heme-dependent peroxidases"/>
    <property type="match status" value="2"/>
</dbReference>
<dbReference type="FunFam" id="1.10.420.10:FF:000004">
    <property type="entry name" value="Catalase-peroxidase"/>
    <property type="match status" value="1"/>
</dbReference>
<feature type="region of interest" description="Disordered" evidence="14">
    <location>
        <begin position="352"/>
        <end position="380"/>
    </location>
</feature>
<evidence type="ECO:0000313" key="16">
    <source>
        <dbReference type="EMBL" id="SDD13352.1"/>
    </source>
</evidence>
<protein>
    <recommendedName>
        <fullName evidence="11 12">Catalase-peroxidase</fullName>
        <shortName evidence="12">CP</shortName>
        <ecNumber evidence="10 12">1.11.1.21</ecNumber>
    </recommendedName>
    <alternativeName>
        <fullName evidence="12">Peroxidase/catalase</fullName>
    </alternativeName>
</protein>
<dbReference type="InterPro" id="IPR019794">
    <property type="entry name" value="Peroxidases_AS"/>
</dbReference>
<dbReference type="CDD" id="cd00649">
    <property type="entry name" value="catalase_peroxidase_1"/>
    <property type="match status" value="1"/>
</dbReference>
<dbReference type="PROSITE" id="PS50873">
    <property type="entry name" value="PEROXIDASE_4"/>
    <property type="match status" value="1"/>
</dbReference>
<dbReference type="FunFam" id="1.10.520.10:FF:000002">
    <property type="entry name" value="Catalase-peroxidase"/>
    <property type="match status" value="1"/>
</dbReference>
<evidence type="ECO:0000256" key="9">
    <source>
        <dbReference type="ARBA" id="ARBA00060838"/>
    </source>
</evidence>
<feature type="cross-link" description="Tryptophyl-tyrosyl-methioninium (Tyr-Met) (with Trp-108)" evidence="12">
    <location>
        <begin position="231"/>
        <end position="257"/>
    </location>
</feature>
<dbReference type="Gene3D" id="1.10.420.10">
    <property type="entry name" value="Peroxidase, domain 2"/>
    <property type="match status" value="2"/>
</dbReference>
<evidence type="ECO:0000256" key="7">
    <source>
        <dbReference type="ARBA" id="ARBA00049145"/>
    </source>
</evidence>
<name>A0A1G6S8V4_9PSEU</name>
<dbReference type="EC" id="1.11.1.21" evidence="10 12"/>
<evidence type="ECO:0000256" key="5">
    <source>
        <dbReference type="ARBA" id="ARBA00023004"/>
    </source>
</evidence>
<comment type="cofactor">
    <cofactor evidence="12">
        <name>heme b</name>
        <dbReference type="ChEBI" id="CHEBI:60344"/>
    </cofactor>
    <text evidence="12">Binds 1 heme b (iron(II)-protoporphyrin IX) group per dimer.</text>
</comment>
<dbReference type="InterPro" id="IPR010255">
    <property type="entry name" value="Haem_peroxidase_sf"/>
</dbReference>
<evidence type="ECO:0000256" key="3">
    <source>
        <dbReference type="ARBA" id="ARBA00022723"/>
    </source>
</evidence>
<evidence type="ECO:0000313" key="17">
    <source>
        <dbReference type="Proteomes" id="UP000199501"/>
    </source>
</evidence>
<dbReference type="PROSITE" id="PS00435">
    <property type="entry name" value="PEROXIDASE_1"/>
    <property type="match status" value="1"/>
</dbReference>
<evidence type="ECO:0000256" key="1">
    <source>
        <dbReference type="ARBA" id="ARBA00022559"/>
    </source>
</evidence>
<feature type="domain" description="Plant heme peroxidase family profile" evidence="15">
    <location>
        <begin position="142"/>
        <end position="429"/>
    </location>
</feature>
<keyword evidence="1 12" id="KW-0575">Peroxidase</keyword>
<comment type="PTM">
    <text evidence="12">Formation of the three residue Trp-Tyr-Met cross-link is important for the catalase, but not the peroxidase activity of the enzyme.</text>
</comment>
<dbReference type="CDD" id="cd08200">
    <property type="entry name" value="catalase_peroxidase_2"/>
    <property type="match status" value="1"/>
</dbReference>
<keyword evidence="6 12" id="KW-0376">Hydrogen peroxide</keyword>
<gene>
    <name evidence="12" type="primary">katG</name>
    <name evidence="16" type="ORF">SAMN05216174_107295</name>
</gene>
<dbReference type="PROSITE" id="PS00436">
    <property type="entry name" value="PEROXIDASE_2"/>
    <property type="match status" value="1"/>
</dbReference>
<dbReference type="GO" id="GO:0004096">
    <property type="term" value="F:catalase activity"/>
    <property type="evidence" value="ECO:0007669"/>
    <property type="project" value="UniProtKB-UniRule"/>
</dbReference>
<keyword evidence="4 12" id="KW-0560">Oxidoreductase</keyword>
<dbReference type="RefSeq" id="WP_091451571.1">
    <property type="nucleotide sequence ID" value="NZ_FMZZ01000007.1"/>
</dbReference>
<keyword evidence="17" id="KW-1185">Reference proteome</keyword>